<evidence type="ECO:0000256" key="5">
    <source>
        <dbReference type="HAMAP-Rule" id="MF_00291"/>
    </source>
</evidence>
<dbReference type="InterPro" id="IPR018130">
    <property type="entry name" value="Ribosomal_uS2_CS"/>
</dbReference>
<dbReference type="PANTHER" id="PTHR12534">
    <property type="entry name" value="30S RIBOSOMAL PROTEIN S2 PROKARYOTIC AND ORGANELLAR"/>
    <property type="match status" value="1"/>
</dbReference>
<dbReference type="PROSITE" id="PS00962">
    <property type="entry name" value="RIBOSOMAL_S2_1"/>
    <property type="match status" value="1"/>
</dbReference>
<dbReference type="InterPro" id="IPR005706">
    <property type="entry name" value="Ribosomal_uS2_bac/mit/plastid"/>
</dbReference>
<organism evidence="6 7">
    <name type="scientific">Candidatus Giovannonibacteria bacterium RIFCSPLOWO2_01_FULL_45_34</name>
    <dbReference type="NCBI Taxonomy" id="1798351"/>
    <lineage>
        <taxon>Bacteria</taxon>
        <taxon>Candidatus Giovannoniibacteriota</taxon>
    </lineage>
</organism>
<accession>A0A1F5X071</accession>
<evidence type="ECO:0000256" key="4">
    <source>
        <dbReference type="ARBA" id="ARBA00035256"/>
    </source>
</evidence>
<dbReference type="NCBIfam" id="TIGR01011">
    <property type="entry name" value="rpsB_bact"/>
    <property type="match status" value="1"/>
</dbReference>
<evidence type="ECO:0000256" key="2">
    <source>
        <dbReference type="ARBA" id="ARBA00022980"/>
    </source>
</evidence>
<dbReference type="SUPFAM" id="SSF52313">
    <property type="entry name" value="Ribosomal protein S2"/>
    <property type="match status" value="1"/>
</dbReference>
<dbReference type="CDD" id="cd01425">
    <property type="entry name" value="RPS2"/>
    <property type="match status" value="1"/>
</dbReference>
<evidence type="ECO:0000256" key="1">
    <source>
        <dbReference type="ARBA" id="ARBA00006242"/>
    </source>
</evidence>
<dbReference type="Proteomes" id="UP000178114">
    <property type="component" value="Unassembled WGS sequence"/>
</dbReference>
<protein>
    <recommendedName>
        <fullName evidence="4 5">Small ribosomal subunit protein uS2</fullName>
    </recommendedName>
</protein>
<evidence type="ECO:0000256" key="3">
    <source>
        <dbReference type="ARBA" id="ARBA00023274"/>
    </source>
</evidence>
<dbReference type="InterPro" id="IPR023591">
    <property type="entry name" value="Ribosomal_uS2_flav_dom_sf"/>
</dbReference>
<keyword evidence="2 5" id="KW-0689">Ribosomal protein</keyword>
<dbReference type="InterPro" id="IPR001865">
    <property type="entry name" value="Ribosomal_uS2"/>
</dbReference>
<name>A0A1F5X071_9BACT</name>
<keyword evidence="3 5" id="KW-0687">Ribonucleoprotein</keyword>
<dbReference type="STRING" id="1798351.A2930_03455"/>
<evidence type="ECO:0000313" key="7">
    <source>
        <dbReference type="Proteomes" id="UP000178114"/>
    </source>
</evidence>
<sequence length="246" mass="27144">MQSVTEEIGGQTTSSEIETLFSAGAHLGYGKSTRHPKMKEYIFGSRNNVEIFDLERTAKKLKDAEDYLHKLGANKKTVLWVGTKPAAASVIAETAKKLGAPYVNERWLGGTLTNFKIIEARLAYWANLESEKEAGGFDKYVKKEKLLKMTELRKLQRMLGGIKNLKFLPEAVVIVDPKEESTAFSESKRKKIPVVALLNTDCDPRGVSFPIPANDNSASSVSLILERLAAAYEAGTKEVKPAEPVK</sequence>
<dbReference type="GO" id="GO:0003735">
    <property type="term" value="F:structural constituent of ribosome"/>
    <property type="evidence" value="ECO:0007669"/>
    <property type="project" value="InterPro"/>
</dbReference>
<comment type="similarity">
    <text evidence="1 5">Belongs to the universal ribosomal protein uS2 family.</text>
</comment>
<dbReference type="PRINTS" id="PR00395">
    <property type="entry name" value="RIBOSOMALS2"/>
</dbReference>
<dbReference type="HAMAP" id="MF_00291_B">
    <property type="entry name" value="Ribosomal_uS2_B"/>
    <property type="match status" value="1"/>
</dbReference>
<dbReference type="AlphaFoldDB" id="A0A1F5X071"/>
<reference evidence="6 7" key="1">
    <citation type="journal article" date="2016" name="Nat. Commun.">
        <title>Thousands of microbial genomes shed light on interconnected biogeochemical processes in an aquifer system.</title>
        <authorList>
            <person name="Anantharaman K."/>
            <person name="Brown C.T."/>
            <person name="Hug L.A."/>
            <person name="Sharon I."/>
            <person name="Castelle C.J."/>
            <person name="Probst A.J."/>
            <person name="Thomas B.C."/>
            <person name="Singh A."/>
            <person name="Wilkins M.J."/>
            <person name="Karaoz U."/>
            <person name="Brodie E.L."/>
            <person name="Williams K.H."/>
            <person name="Hubbard S.S."/>
            <person name="Banfield J.F."/>
        </authorList>
    </citation>
    <scope>NUCLEOTIDE SEQUENCE [LARGE SCALE GENOMIC DNA]</scope>
</reference>
<dbReference type="Gene3D" id="3.40.50.10490">
    <property type="entry name" value="Glucose-6-phosphate isomerase like protein, domain 1"/>
    <property type="match status" value="1"/>
</dbReference>
<dbReference type="GO" id="GO:0015935">
    <property type="term" value="C:small ribosomal subunit"/>
    <property type="evidence" value="ECO:0007669"/>
    <property type="project" value="InterPro"/>
</dbReference>
<dbReference type="GO" id="GO:0006412">
    <property type="term" value="P:translation"/>
    <property type="evidence" value="ECO:0007669"/>
    <property type="project" value="UniProtKB-UniRule"/>
</dbReference>
<proteinExistence type="inferred from homology"/>
<dbReference type="Pfam" id="PF00318">
    <property type="entry name" value="Ribosomal_S2"/>
    <property type="match status" value="1"/>
</dbReference>
<dbReference type="PANTHER" id="PTHR12534:SF0">
    <property type="entry name" value="SMALL RIBOSOMAL SUBUNIT PROTEIN US2M"/>
    <property type="match status" value="1"/>
</dbReference>
<evidence type="ECO:0000313" key="6">
    <source>
        <dbReference type="EMBL" id="OGF81296.1"/>
    </source>
</evidence>
<dbReference type="Gene3D" id="1.10.287.610">
    <property type="entry name" value="Helix hairpin bin"/>
    <property type="match status" value="1"/>
</dbReference>
<gene>
    <name evidence="5" type="primary">rpsB</name>
    <name evidence="6" type="ORF">A2930_03455</name>
</gene>
<comment type="caution">
    <text evidence="6">The sequence shown here is derived from an EMBL/GenBank/DDBJ whole genome shotgun (WGS) entry which is preliminary data.</text>
</comment>
<dbReference type="EMBL" id="MFID01000013">
    <property type="protein sequence ID" value="OGF81296.1"/>
    <property type="molecule type" value="Genomic_DNA"/>
</dbReference>